<comment type="caution">
    <text evidence="4">The sequence shown here is derived from an EMBL/GenBank/DDBJ whole genome shotgun (WGS) entry which is preliminary data.</text>
</comment>
<dbReference type="Gene3D" id="3.10.450.40">
    <property type="match status" value="2"/>
</dbReference>
<dbReference type="AlphaFoldDB" id="A0A852VLH3"/>
<reference evidence="4 5" key="1">
    <citation type="submission" date="2020-07" db="EMBL/GenBank/DDBJ databases">
        <title>Sequencing the genomes of 1000 actinobacteria strains.</title>
        <authorList>
            <person name="Klenk H.-P."/>
        </authorList>
    </citation>
    <scope>NUCLEOTIDE SEQUENCE [LARGE SCALE GENOMIC DNA]</scope>
    <source>
        <strain evidence="4 5">DSM 26154</strain>
    </source>
</reference>
<dbReference type="InterPro" id="IPR025711">
    <property type="entry name" value="PepSY"/>
</dbReference>
<feature type="compositionally biased region" description="Low complexity" evidence="1">
    <location>
        <begin position="28"/>
        <end position="72"/>
    </location>
</feature>
<organism evidence="4 5">
    <name type="scientific">Janibacter cremeus</name>
    <dbReference type="NCBI Taxonomy" id="1285192"/>
    <lineage>
        <taxon>Bacteria</taxon>
        <taxon>Bacillati</taxon>
        <taxon>Actinomycetota</taxon>
        <taxon>Actinomycetes</taxon>
        <taxon>Micrococcales</taxon>
        <taxon>Intrasporangiaceae</taxon>
        <taxon>Janibacter</taxon>
    </lineage>
</organism>
<dbReference type="EMBL" id="JACCAE010000001">
    <property type="protein sequence ID" value="NYF97872.1"/>
    <property type="molecule type" value="Genomic_DNA"/>
</dbReference>
<protein>
    <submittedName>
        <fullName evidence="4">Putative membrane protein YkoI</fullName>
    </submittedName>
</protein>
<feature type="signal peptide" evidence="2">
    <location>
        <begin position="1"/>
        <end position="21"/>
    </location>
</feature>
<dbReference type="RefSeq" id="WP_185990742.1">
    <property type="nucleotide sequence ID" value="NZ_JACCAE010000001.1"/>
</dbReference>
<dbReference type="Proteomes" id="UP000554054">
    <property type="component" value="Unassembled WGS sequence"/>
</dbReference>
<keyword evidence="5" id="KW-1185">Reference proteome</keyword>
<evidence type="ECO:0000313" key="5">
    <source>
        <dbReference type="Proteomes" id="UP000554054"/>
    </source>
</evidence>
<accession>A0A852VLH3</accession>
<gene>
    <name evidence="4" type="ORF">BJY20_001264</name>
</gene>
<evidence type="ECO:0000259" key="3">
    <source>
        <dbReference type="Pfam" id="PF03413"/>
    </source>
</evidence>
<evidence type="ECO:0000256" key="2">
    <source>
        <dbReference type="SAM" id="SignalP"/>
    </source>
</evidence>
<name>A0A852VLH3_9MICO</name>
<feature type="domain" description="PepSY" evidence="3">
    <location>
        <begin position="145"/>
        <end position="193"/>
    </location>
</feature>
<feature type="region of interest" description="Disordered" evidence="1">
    <location>
        <begin position="23"/>
        <end position="72"/>
    </location>
</feature>
<keyword evidence="2" id="KW-0732">Signal</keyword>
<sequence>MKKSRIALTALAAATVLGVAACGSDAETGSSQDTGTTSSSQSSPSDPSQSSDETASESSTQSPESGKDASAVISAIDAAESQTGGTAYEVDDENGSWEIDLAKDGTSIEVEVSPDGTVTRQKKEDLDADDRKGLAAAKTTIAQGIEKALDEVDGTFDEAELEEEGGTYYWEVEIVTGSEGDREVLVDVANGKVSVQN</sequence>
<proteinExistence type="predicted"/>
<dbReference type="Pfam" id="PF03413">
    <property type="entry name" value="PepSY"/>
    <property type="match status" value="1"/>
</dbReference>
<evidence type="ECO:0000313" key="4">
    <source>
        <dbReference type="EMBL" id="NYF97872.1"/>
    </source>
</evidence>
<evidence type="ECO:0000256" key="1">
    <source>
        <dbReference type="SAM" id="MobiDB-lite"/>
    </source>
</evidence>
<feature type="chain" id="PRO_5039125430" evidence="2">
    <location>
        <begin position="22"/>
        <end position="197"/>
    </location>
</feature>
<dbReference type="PROSITE" id="PS51257">
    <property type="entry name" value="PROKAR_LIPOPROTEIN"/>
    <property type="match status" value="1"/>
</dbReference>